<dbReference type="SUPFAM" id="SSF46626">
    <property type="entry name" value="Cytochrome c"/>
    <property type="match status" value="2"/>
</dbReference>
<evidence type="ECO:0000256" key="4">
    <source>
        <dbReference type="ARBA" id="ARBA00022448"/>
    </source>
</evidence>
<dbReference type="NCBIfam" id="TIGR00782">
    <property type="entry name" value="ccoP"/>
    <property type="match status" value="1"/>
</dbReference>
<evidence type="ECO:0000256" key="17">
    <source>
        <dbReference type="ARBA" id="ARBA00023065"/>
    </source>
</evidence>
<evidence type="ECO:0000313" key="24">
    <source>
        <dbReference type="EMBL" id="AXC50550.1"/>
    </source>
</evidence>
<evidence type="ECO:0000256" key="8">
    <source>
        <dbReference type="ARBA" id="ARBA00022660"/>
    </source>
</evidence>
<evidence type="ECO:0000256" key="3">
    <source>
        <dbReference type="ARBA" id="ARBA00006113"/>
    </source>
</evidence>
<dbReference type="EMBL" id="CP030918">
    <property type="protein sequence ID" value="AXC50550.1"/>
    <property type="molecule type" value="Genomic_DNA"/>
</dbReference>
<comment type="cofactor">
    <cofactor evidence="19 21">
        <name>heme c</name>
        <dbReference type="ChEBI" id="CHEBI:61717"/>
    </cofactor>
    <text evidence="19 21">Binds 2 heme C groups per subunit.</text>
</comment>
<keyword evidence="4 19" id="KW-0813">Transport</keyword>
<name>A0A344PME5_9RHOB</name>
<dbReference type="InterPro" id="IPR038414">
    <property type="entry name" value="CcoP_N_sf"/>
</dbReference>
<feature type="binding site" description="covalent" evidence="21">
    <location>
        <position position="218"/>
    </location>
    <ligand>
        <name>heme c</name>
        <dbReference type="ChEBI" id="CHEBI:61717"/>
        <label>2</label>
    </ligand>
</feature>
<keyword evidence="15 19" id="KW-0560">Oxidoreductase</keyword>
<dbReference type="InterPro" id="IPR004678">
    <property type="entry name" value="Cyt_c_oxidase_cbb3_su3"/>
</dbReference>
<evidence type="ECO:0000256" key="22">
    <source>
        <dbReference type="SAM" id="Phobius"/>
    </source>
</evidence>
<dbReference type="GO" id="GO:0016491">
    <property type="term" value="F:oxidoreductase activity"/>
    <property type="evidence" value="ECO:0007669"/>
    <property type="project" value="UniProtKB-KW"/>
</dbReference>
<protein>
    <recommendedName>
        <fullName evidence="19">Cbb3-type cytochrome c oxidase subunit</fullName>
    </recommendedName>
</protein>
<feature type="binding site" description="axial binding residue" evidence="20">
    <location>
        <position position="263"/>
    </location>
    <ligand>
        <name>heme c</name>
        <dbReference type="ChEBI" id="CHEBI:61717"/>
        <label>1</label>
    </ligand>
    <ligandPart>
        <name>Fe</name>
        <dbReference type="ChEBI" id="CHEBI:18248"/>
    </ligandPart>
</feature>
<evidence type="ECO:0000256" key="16">
    <source>
        <dbReference type="ARBA" id="ARBA00023004"/>
    </source>
</evidence>
<feature type="binding site" description="covalent" evidence="21">
    <location>
        <position position="221"/>
    </location>
    <ligand>
        <name>heme c</name>
        <dbReference type="ChEBI" id="CHEBI:61717"/>
        <label>2</label>
    </ligand>
</feature>
<feature type="transmembrane region" description="Helical" evidence="22">
    <location>
        <begin position="32"/>
        <end position="51"/>
    </location>
</feature>
<feature type="binding site" description="covalent" evidence="21">
    <location>
        <position position="121"/>
    </location>
    <ligand>
        <name>heme c</name>
        <dbReference type="ChEBI" id="CHEBI:61717"/>
        <label>1</label>
    </ligand>
</feature>
<evidence type="ECO:0000256" key="13">
    <source>
        <dbReference type="ARBA" id="ARBA00022982"/>
    </source>
</evidence>
<reference evidence="25" key="1">
    <citation type="submission" date="2018-07" db="EMBL/GenBank/DDBJ databases">
        <title>Genome sequencing of Paracoccus sp. SC2-6.</title>
        <authorList>
            <person name="Heo J."/>
            <person name="Kim S.-J."/>
            <person name="Kwon S.-W."/>
        </authorList>
    </citation>
    <scope>NUCLEOTIDE SEQUENCE [LARGE SCALE GENOMIC DNA]</scope>
    <source>
        <strain evidence="25">SC2-6</strain>
    </source>
</reference>
<feature type="binding site" description="covalent" evidence="21">
    <location>
        <position position="124"/>
    </location>
    <ligand>
        <name>heme c</name>
        <dbReference type="ChEBI" id="CHEBI:61717"/>
        <label>1</label>
    </ligand>
</feature>
<evidence type="ECO:0000256" key="14">
    <source>
        <dbReference type="ARBA" id="ARBA00022989"/>
    </source>
</evidence>
<evidence type="ECO:0000256" key="19">
    <source>
        <dbReference type="PIRNR" id="PIRNR000006"/>
    </source>
</evidence>
<evidence type="ECO:0000256" key="10">
    <source>
        <dbReference type="ARBA" id="ARBA00022723"/>
    </source>
</evidence>
<dbReference type="Pfam" id="PF00034">
    <property type="entry name" value="Cytochrom_C"/>
    <property type="match status" value="1"/>
</dbReference>
<gene>
    <name evidence="24" type="primary">ccoP</name>
    <name evidence="24" type="ORF">DRW48_13440</name>
</gene>
<organism evidence="24 25">
    <name type="scientific">Paracoccus suum</name>
    <dbReference type="NCBI Taxonomy" id="2259340"/>
    <lineage>
        <taxon>Bacteria</taxon>
        <taxon>Pseudomonadati</taxon>
        <taxon>Pseudomonadota</taxon>
        <taxon>Alphaproteobacteria</taxon>
        <taxon>Rhodobacterales</taxon>
        <taxon>Paracoccaceae</taxon>
        <taxon>Paracoccus</taxon>
    </lineage>
</organism>
<dbReference type="InterPro" id="IPR050597">
    <property type="entry name" value="Cytochrome_c_Oxidase_Subunit"/>
</dbReference>
<evidence type="ECO:0000313" key="25">
    <source>
        <dbReference type="Proteomes" id="UP000252023"/>
    </source>
</evidence>
<dbReference type="Gene3D" id="1.10.760.10">
    <property type="entry name" value="Cytochrome c-like domain"/>
    <property type="match status" value="2"/>
</dbReference>
<feature type="domain" description="Cytochrome c" evidence="23">
    <location>
        <begin position="108"/>
        <end position="197"/>
    </location>
</feature>
<keyword evidence="13 19" id="KW-0249">Electron transport</keyword>
<dbReference type="Gene3D" id="6.10.280.130">
    <property type="match status" value="1"/>
</dbReference>
<evidence type="ECO:0000256" key="6">
    <source>
        <dbReference type="ARBA" id="ARBA00022519"/>
    </source>
</evidence>
<dbReference type="InterPro" id="IPR008168">
    <property type="entry name" value="Cyt_C_IC"/>
</dbReference>
<dbReference type="PANTHER" id="PTHR33751">
    <property type="entry name" value="CBB3-TYPE CYTOCHROME C OXIDASE SUBUNIT FIXP"/>
    <property type="match status" value="1"/>
</dbReference>
<proteinExistence type="inferred from homology"/>
<dbReference type="InterPro" id="IPR036909">
    <property type="entry name" value="Cyt_c-like_dom_sf"/>
</dbReference>
<keyword evidence="8 19" id="KW-0679">Respiratory chain</keyword>
<dbReference type="PANTHER" id="PTHR33751:SF1">
    <property type="entry name" value="CBB3-TYPE CYTOCHROME C OXIDASE SUBUNIT FIXP"/>
    <property type="match status" value="1"/>
</dbReference>
<comment type="subunit">
    <text evidence="19">Component of the cbb3-type cytochrome c oxidase.</text>
</comment>
<evidence type="ECO:0000256" key="21">
    <source>
        <dbReference type="PIRSR" id="PIRSR000006-2"/>
    </source>
</evidence>
<dbReference type="GO" id="GO:1902600">
    <property type="term" value="P:proton transmembrane transport"/>
    <property type="evidence" value="ECO:0007669"/>
    <property type="project" value="UniProtKB-KW"/>
</dbReference>
<feature type="binding site" description="axial binding residue" evidence="20">
    <location>
        <position position="125"/>
    </location>
    <ligand>
        <name>heme c</name>
        <dbReference type="ChEBI" id="CHEBI:61717"/>
        <label>1</label>
    </ligand>
    <ligandPart>
        <name>Fe</name>
        <dbReference type="ChEBI" id="CHEBI:18248"/>
    </ligandPart>
</feature>
<keyword evidence="18 19" id="KW-0472">Membrane</keyword>
<evidence type="ECO:0000256" key="5">
    <source>
        <dbReference type="ARBA" id="ARBA00022475"/>
    </source>
</evidence>
<dbReference type="GO" id="GO:0005506">
    <property type="term" value="F:iron ion binding"/>
    <property type="evidence" value="ECO:0007669"/>
    <property type="project" value="InterPro"/>
</dbReference>
<comment type="similarity">
    <text evidence="3 19">Belongs to the CcoP / FixP family.</text>
</comment>
<dbReference type="GO" id="GO:0005886">
    <property type="term" value="C:plasma membrane"/>
    <property type="evidence" value="ECO:0007669"/>
    <property type="project" value="UniProtKB-SubCell"/>
</dbReference>
<feature type="binding site" description="axial binding residue" evidence="20">
    <location>
        <position position="222"/>
    </location>
    <ligand>
        <name>heme c</name>
        <dbReference type="ChEBI" id="CHEBI:61717"/>
        <label>2</label>
    </ligand>
    <ligandPart>
        <name>Fe</name>
        <dbReference type="ChEBI" id="CHEBI:18248"/>
    </ligandPart>
</feature>
<feature type="binding site" description="axial binding residue" evidence="20">
    <location>
        <position position="172"/>
    </location>
    <ligand>
        <name>heme c</name>
        <dbReference type="ChEBI" id="CHEBI:61717"/>
        <label>2</label>
    </ligand>
    <ligandPart>
        <name>Fe</name>
        <dbReference type="ChEBI" id="CHEBI:18248"/>
    </ligandPart>
</feature>
<evidence type="ECO:0000256" key="20">
    <source>
        <dbReference type="PIRSR" id="PIRSR000006-1"/>
    </source>
</evidence>
<dbReference type="RefSeq" id="WP_114076867.1">
    <property type="nucleotide sequence ID" value="NZ_CP030918.1"/>
</dbReference>
<keyword evidence="16 19" id="KW-0408">Iron</keyword>
<keyword evidence="9 22" id="KW-0812">Transmembrane</keyword>
<evidence type="ECO:0000256" key="7">
    <source>
        <dbReference type="ARBA" id="ARBA00022617"/>
    </source>
</evidence>
<keyword evidence="17 19" id="KW-0406">Ion transport</keyword>
<sequence>MSVKERDPLTGHQTTGHEWDGITELNTRVPRAVWWAVGLTHLWAVIVWVLLPTWPLVTTYTKGLLGLTDRGEVDAAIVQANAARADWADPVLAMPVDEIRADDALIGRVRQTGHSLFGDNCAGCHGRDARGGPGFPNLIDGDWLWGGDPDTIIETLNVGINSTHPDTRTSQMMAFGRDGMLTRPQILSVIGHIRALSRTDAAPSADNPAGAEIYADNCASCHGDDGRGMEEIGAPNLTDNQWIYGGDDDSVYRTIWGGRQGWMPSWQGRLSPTEIKILTTYLLDAGAQ</sequence>
<dbReference type="InterPro" id="IPR032858">
    <property type="entry name" value="CcoP_N"/>
</dbReference>
<keyword evidence="5 19" id="KW-1003">Cell membrane</keyword>
<dbReference type="InterPro" id="IPR009056">
    <property type="entry name" value="Cyt_c-like_dom"/>
</dbReference>
<dbReference type="PIRSF" id="PIRSF000006">
    <property type="entry name" value="Cbb3-Cox_fixP"/>
    <property type="match status" value="1"/>
</dbReference>
<dbReference type="Pfam" id="PF13442">
    <property type="entry name" value="Cytochrome_CBB3"/>
    <property type="match status" value="1"/>
</dbReference>
<dbReference type="AlphaFoldDB" id="A0A344PME5"/>
<keyword evidence="14 22" id="KW-1133">Transmembrane helix</keyword>
<evidence type="ECO:0000256" key="1">
    <source>
        <dbReference type="ARBA" id="ARBA00004533"/>
    </source>
</evidence>
<keyword evidence="6 19" id="KW-0997">Cell inner membrane</keyword>
<comment type="pathway">
    <text evidence="2 19">Energy metabolism; oxidative phosphorylation.</text>
</comment>
<dbReference type="OrthoDB" id="9811281at2"/>
<comment type="subcellular location">
    <subcellularLocation>
        <location evidence="1 19">Cell inner membrane</location>
    </subcellularLocation>
</comment>
<evidence type="ECO:0000256" key="9">
    <source>
        <dbReference type="ARBA" id="ARBA00022692"/>
    </source>
</evidence>
<dbReference type="GO" id="GO:0009055">
    <property type="term" value="F:electron transfer activity"/>
    <property type="evidence" value="ECO:0007669"/>
    <property type="project" value="InterPro"/>
</dbReference>
<keyword evidence="10 19" id="KW-0479">Metal-binding</keyword>
<evidence type="ECO:0000256" key="2">
    <source>
        <dbReference type="ARBA" id="ARBA00004673"/>
    </source>
</evidence>
<dbReference type="Pfam" id="PF14715">
    <property type="entry name" value="FixP_N"/>
    <property type="match status" value="1"/>
</dbReference>
<keyword evidence="11" id="KW-0677">Repeat</keyword>
<accession>A0A344PME5</accession>
<dbReference type="Proteomes" id="UP000252023">
    <property type="component" value="Chromosome"/>
</dbReference>
<dbReference type="KEGG" id="pars:DRW48_13440"/>
<dbReference type="PROSITE" id="PS51007">
    <property type="entry name" value="CYTC"/>
    <property type="match status" value="2"/>
</dbReference>
<dbReference type="PRINTS" id="PR00605">
    <property type="entry name" value="CYTCHROMECIC"/>
</dbReference>
<keyword evidence="12 19" id="KW-0375">Hydrogen ion transport</keyword>
<keyword evidence="7 19" id="KW-0349">Heme</keyword>
<evidence type="ECO:0000256" key="12">
    <source>
        <dbReference type="ARBA" id="ARBA00022781"/>
    </source>
</evidence>
<evidence type="ECO:0000256" key="15">
    <source>
        <dbReference type="ARBA" id="ARBA00023002"/>
    </source>
</evidence>
<evidence type="ECO:0000256" key="11">
    <source>
        <dbReference type="ARBA" id="ARBA00022737"/>
    </source>
</evidence>
<dbReference type="UniPathway" id="UPA00705"/>
<keyword evidence="25" id="KW-1185">Reference proteome</keyword>
<dbReference type="GO" id="GO:0006119">
    <property type="term" value="P:oxidative phosphorylation"/>
    <property type="evidence" value="ECO:0007669"/>
    <property type="project" value="UniProtKB-UniPathway"/>
</dbReference>
<feature type="domain" description="Cytochrome c" evidence="23">
    <location>
        <begin position="205"/>
        <end position="286"/>
    </location>
</feature>
<dbReference type="GO" id="GO:0020037">
    <property type="term" value="F:heme binding"/>
    <property type="evidence" value="ECO:0007669"/>
    <property type="project" value="InterPro"/>
</dbReference>
<comment type="function">
    <text evidence="19">C-type cytochrome. Part of the cbb3-type cytochrome c oxidase complex.</text>
</comment>
<evidence type="ECO:0000259" key="23">
    <source>
        <dbReference type="PROSITE" id="PS51007"/>
    </source>
</evidence>
<evidence type="ECO:0000256" key="18">
    <source>
        <dbReference type="ARBA" id="ARBA00023136"/>
    </source>
</evidence>